<dbReference type="OrthoDB" id="10002463at2759"/>
<comment type="caution">
    <text evidence="1">The sequence shown here is derived from an EMBL/GenBank/DDBJ whole genome shotgun (WGS) entry which is preliminary data.</text>
</comment>
<dbReference type="Proteomes" id="UP001152888">
    <property type="component" value="Unassembled WGS sequence"/>
</dbReference>
<keyword evidence="2" id="KW-1185">Reference proteome</keyword>
<name>A0A9P0P7R1_ACAOB</name>
<dbReference type="InterPro" id="IPR036397">
    <property type="entry name" value="RNaseH_sf"/>
</dbReference>
<organism evidence="1 2">
    <name type="scientific">Acanthoscelides obtectus</name>
    <name type="common">Bean weevil</name>
    <name type="synonym">Bruchus obtectus</name>
    <dbReference type="NCBI Taxonomy" id="200917"/>
    <lineage>
        <taxon>Eukaryota</taxon>
        <taxon>Metazoa</taxon>
        <taxon>Ecdysozoa</taxon>
        <taxon>Arthropoda</taxon>
        <taxon>Hexapoda</taxon>
        <taxon>Insecta</taxon>
        <taxon>Pterygota</taxon>
        <taxon>Neoptera</taxon>
        <taxon>Endopterygota</taxon>
        <taxon>Coleoptera</taxon>
        <taxon>Polyphaga</taxon>
        <taxon>Cucujiformia</taxon>
        <taxon>Chrysomeloidea</taxon>
        <taxon>Chrysomelidae</taxon>
        <taxon>Bruchinae</taxon>
        <taxon>Bruchini</taxon>
        <taxon>Acanthoscelides</taxon>
    </lineage>
</organism>
<evidence type="ECO:0000313" key="1">
    <source>
        <dbReference type="EMBL" id="CAH1973628.1"/>
    </source>
</evidence>
<dbReference type="EMBL" id="CAKOFQ010006812">
    <property type="protein sequence ID" value="CAH1973628.1"/>
    <property type="molecule type" value="Genomic_DNA"/>
</dbReference>
<evidence type="ECO:0008006" key="3">
    <source>
        <dbReference type="Google" id="ProtNLM"/>
    </source>
</evidence>
<gene>
    <name evidence="1" type="ORF">ACAOBT_LOCUS10663</name>
</gene>
<sequence length="94" mass="11093">MNYLRSKEEEGVLKIMDWPSQSPDVNPIELLWDEFDRQVKNMHVTSEKQLFDSLKVCWESIATETLQKLVRRLPRICAAIIKARRGHIDEKNLI</sequence>
<dbReference type="AlphaFoldDB" id="A0A9P0P7R1"/>
<dbReference type="GO" id="GO:0003676">
    <property type="term" value="F:nucleic acid binding"/>
    <property type="evidence" value="ECO:0007669"/>
    <property type="project" value="InterPro"/>
</dbReference>
<dbReference type="Gene3D" id="3.30.420.10">
    <property type="entry name" value="Ribonuclease H-like superfamily/Ribonuclease H"/>
    <property type="match status" value="1"/>
</dbReference>
<reference evidence="1" key="1">
    <citation type="submission" date="2022-03" db="EMBL/GenBank/DDBJ databases">
        <authorList>
            <person name="Sayadi A."/>
        </authorList>
    </citation>
    <scope>NUCLEOTIDE SEQUENCE</scope>
</reference>
<accession>A0A9P0P7R1</accession>
<evidence type="ECO:0000313" key="2">
    <source>
        <dbReference type="Proteomes" id="UP001152888"/>
    </source>
</evidence>
<proteinExistence type="predicted"/>
<protein>
    <recommendedName>
        <fullName evidence="3">Tc1-like transposase DDE domain-containing protein</fullName>
    </recommendedName>
</protein>